<reference evidence="2 3" key="1">
    <citation type="journal article" date="2012" name="Genome Biol.">
        <title>Genome and low-iron response of an oceanic diatom adapted to chronic iron limitation.</title>
        <authorList>
            <person name="Lommer M."/>
            <person name="Specht M."/>
            <person name="Roy A.S."/>
            <person name="Kraemer L."/>
            <person name="Andreson R."/>
            <person name="Gutowska M.A."/>
            <person name="Wolf J."/>
            <person name="Bergner S.V."/>
            <person name="Schilhabel M.B."/>
            <person name="Klostermeier U.C."/>
            <person name="Beiko R.G."/>
            <person name="Rosenstiel P."/>
            <person name="Hippler M."/>
            <person name="Laroche J."/>
        </authorList>
    </citation>
    <scope>NUCLEOTIDE SEQUENCE [LARGE SCALE GENOMIC DNA]</scope>
    <source>
        <strain evidence="2 3">CCMP1005</strain>
    </source>
</reference>
<feature type="compositionally biased region" description="Gly residues" evidence="1">
    <location>
        <begin position="336"/>
        <end position="349"/>
    </location>
</feature>
<evidence type="ECO:0000256" key="1">
    <source>
        <dbReference type="SAM" id="MobiDB-lite"/>
    </source>
</evidence>
<organism evidence="2 3">
    <name type="scientific">Thalassiosira oceanica</name>
    <name type="common">Marine diatom</name>
    <dbReference type="NCBI Taxonomy" id="159749"/>
    <lineage>
        <taxon>Eukaryota</taxon>
        <taxon>Sar</taxon>
        <taxon>Stramenopiles</taxon>
        <taxon>Ochrophyta</taxon>
        <taxon>Bacillariophyta</taxon>
        <taxon>Coscinodiscophyceae</taxon>
        <taxon>Thalassiosirophycidae</taxon>
        <taxon>Thalassiosirales</taxon>
        <taxon>Thalassiosiraceae</taxon>
        <taxon>Thalassiosira</taxon>
    </lineage>
</organism>
<name>K0TJ83_THAOC</name>
<keyword evidence="3" id="KW-1185">Reference proteome</keyword>
<accession>K0TJ83</accession>
<dbReference type="OrthoDB" id="10053569at2759"/>
<protein>
    <submittedName>
        <fullName evidence="2">Uncharacterized protein</fullName>
    </submittedName>
</protein>
<feature type="region of interest" description="Disordered" evidence="1">
    <location>
        <begin position="94"/>
        <end position="363"/>
    </location>
</feature>
<sequence>MPSDVAQKVAEHSLSLCDVDDLELVRTELLVASDGTQRTVATEMARLDAEERAGMGPVGRLRAGEPFRIRSTRGVEEGPELLGPFQGRQGVLGLPPGERLGGAVRGSAAPEGRRAGADGVRPGGVKEGVRRGPAAVQREPRRRHGGEGGGEAAELPSQVQVRGAQAEPALLRFRRQLGTRGRPDPQAVPRVDLVDQGRDAHVLRTPRGRVEGARPDLARARPTGRLGGVHLRDPPDTRLDIQQGRPGPVQPEHDRDAPEEGSVVRRPSAEEEDREAGPGDGPGDRRGGPRTRREGVGEGAGEADGTEGVDRGLDPRRGDGVDRRSEKDRSLRREGAGAGGRTKQGAEGTGRGRGDADILDLGL</sequence>
<dbReference type="EMBL" id="AGNL01004065">
    <property type="protein sequence ID" value="EJK73966.1"/>
    <property type="molecule type" value="Genomic_DNA"/>
</dbReference>
<evidence type="ECO:0000313" key="2">
    <source>
        <dbReference type="EMBL" id="EJK73966.1"/>
    </source>
</evidence>
<feature type="compositionally biased region" description="Basic and acidic residues" evidence="1">
    <location>
        <begin position="282"/>
        <end position="296"/>
    </location>
</feature>
<feature type="compositionally biased region" description="Basic and acidic residues" evidence="1">
    <location>
        <begin position="308"/>
        <end position="335"/>
    </location>
</feature>
<evidence type="ECO:0000313" key="3">
    <source>
        <dbReference type="Proteomes" id="UP000266841"/>
    </source>
</evidence>
<feature type="compositionally biased region" description="Basic and acidic residues" evidence="1">
    <location>
        <begin position="230"/>
        <end position="239"/>
    </location>
</feature>
<dbReference type="Proteomes" id="UP000266841">
    <property type="component" value="Unassembled WGS sequence"/>
</dbReference>
<gene>
    <name evidence="2" type="ORF">THAOC_04389</name>
</gene>
<feature type="compositionally biased region" description="Basic and acidic residues" evidence="1">
    <location>
        <begin position="192"/>
        <end position="219"/>
    </location>
</feature>
<dbReference type="AlphaFoldDB" id="K0TJ83"/>
<proteinExistence type="predicted"/>
<comment type="caution">
    <text evidence="2">The sequence shown here is derived from an EMBL/GenBank/DDBJ whole genome shotgun (WGS) entry which is preliminary data.</text>
</comment>